<dbReference type="PROSITE" id="PS50021">
    <property type="entry name" value="CH"/>
    <property type="match status" value="1"/>
</dbReference>
<dbReference type="PANTHER" id="PTHR46756:SF18">
    <property type="entry name" value="GAS2-LIKE PROTEIN PICKLED EGGS"/>
    <property type="match status" value="1"/>
</dbReference>
<feature type="compositionally biased region" description="Polar residues" evidence="1">
    <location>
        <begin position="176"/>
        <end position="186"/>
    </location>
</feature>
<dbReference type="CDD" id="cd21205">
    <property type="entry name" value="CH_LRCH"/>
    <property type="match status" value="1"/>
</dbReference>
<protein>
    <recommendedName>
        <fullName evidence="2">Calponin-homology (CH) domain-containing protein</fullName>
    </recommendedName>
</protein>
<name>A0ABD0JMK3_9CAEN</name>
<feature type="compositionally biased region" description="Polar residues" evidence="1">
    <location>
        <begin position="8"/>
        <end position="19"/>
    </location>
</feature>
<reference evidence="3 4" key="1">
    <citation type="journal article" date="2023" name="Sci. Data">
        <title>Genome assembly of the Korean intertidal mud-creeper Batillaria attramentaria.</title>
        <authorList>
            <person name="Patra A.K."/>
            <person name="Ho P.T."/>
            <person name="Jun S."/>
            <person name="Lee S.J."/>
            <person name="Kim Y."/>
            <person name="Won Y.J."/>
        </authorList>
    </citation>
    <scope>NUCLEOTIDE SEQUENCE [LARGE SCALE GENOMIC DNA]</scope>
    <source>
        <strain evidence="3">Wonlab-2016</strain>
    </source>
</reference>
<feature type="compositionally biased region" description="Polar residues" evidence="1">
    <location>
        <begin position="26"/>
        <end position="36"/>
    </location>
</feature>
<feature type="domain" description="Calponin-homology (CH)" evidence="2">
    <location>
        <begin position="209"/>
        <end position="322"/>
    </location>
</feature>
<dbReference type="SUPFAM" id="SSF47576">
    <property type="entry name" value="Calponin-homology domain, CH-domain"/>
    <property type="match status" value="1"/>
</dbReference>
<evidence type="ECO:0000256" key="1">
    <source>
        <dbReference type="SAM" id="MobiDB-lite"/>
    </source>
</evidence>
<dbReference type="Gene3D" id="1.10.418.10">
    <property type="entry name" value="Calponin-like domain"/>
    <property type="match status" value="1"/>
</dbReference>
<dbReference type="Proteomes" id="UP001519460">
    <property type="component" value="Unassembled WGS sequence"/>
</dbReference>
<evidence type="ECO:0000259" key="2">
    <source>
        <dbReference type="PROSITE" id="PS50021"/>
    </source>
</evidence>
<keyword evidence="4" id="KW-1185">Reference proteome</keyword>
<dbReference type="PANTHER" id="PTHR46756">
    <property type="entry name" value="TRANSGELIN"/>
    <property type="match status" value="1"/>
</dbReference>
<feature type="region of interest" description="Disordered" evidence="1">
    <location>
        <begin position="1"/>
        <end position="198"/>
    </location>
</feature>
<feature type="compositionally biased region" description="Low complexity" evidence="1">
    <location>
        <begin position="59"/>
        <end position="98"/>
    </location>
</feature>
<dbReference type="InterPro" id="IPR001715">
    <property type="entry name" value="CH_dom"/>
</dbReference>
<evidence type="ECO:0000313" key="4">
    <source>
        <dbReference type="Proteomes" id="UP001519460"/>
    </source>
</evidence>
<dbReference type="Pfam" id="PF00307">
    <property type="entry name" value="CH"/>
    <property type="match status" value="1"/>
</dbReference>
<gene>
    <name evidence="3" type="ORF">BaRGS_00032765</name>
</gene>
<organism evidence="3 4">
    <name type="scientific">Batillaria attramentaria</name>
    <dbReference type="NCBI Taxonomy" id="370345"/>
    <lineage>
        <taxon>Eukaryota</taxon>
        <taxon>Metazoa</taxon>
        <taxon>Spiralia</taxon>
        <taxon>Lophotrochozoa</taxon>
        <taxon>Mollusca</taxon>
        <taxon>Gastropoda</taxon>
        <taxon>Caenogastropoda</taxon>
        <taxon>Sorbeoconcha</taxon>
        <taxon>Cerithioidea</taxon>
        <taxon>Batillariidae</taxon>
        <taxon>Batillaria</taxon>
    </lineage>
</organism>
<feature type="non-terminal residue" evidence="3">
    <location>
        <position position="1"/>
    </location>
</feature>
<sequence>GVAEDSSNEPASSHNSKPSSPGAANPSLSRIQTTDRASPASPGARRSKGNERSNVPTPTSGRSVSRTSSTSSVNSVQSQGSTGRATASSSTTSTTSARGKNHMTPEEEFKQKHQQVKSQHTVEANRLKSRLEEQRAKGTTQSTMGAKRGGAETDNRRQTAQTRSGTTTGRSPRSAEQQSRLHMNNGRSGGPAGKQPQGAVKMLEEYKDANPNFTIRRREEQTIESRLKVTLPDNLPEALRDGVVLCHLANQIRPRSVASIHVPSPAVPKLTLAKCRRNVENFLDACRKIGVDQKDLCTVDDVVESLRMTRITTAVVRLDAFPRLTRSDYCAANLCIIIIMATVFTLAEQICLAPDIMDERGVHRVAITVAALVAIGTNPRQSAV</sequence>
<dbReference type="SMART" id="SM00033">
    <property type="entry name" value="CH"/>
    <property type="match status" value="1"/>
</dbReference>
<evidence type="ECO:0000313" key="3">
    <source>
        <dbReference type="EMBL" id="KAK7475998.1"/>
    </source>
</evidence>
<proteinExistence type="predicted"/>
<feature type="compositionally biased region" description="Low complexity" evidence="1">
    <location>
        <begin position="158"/>
        <end position="175"/>
    </location>
</feature>
<comment type="caution">
    <text evidence="3">The sequence shown here is derived from an EMBL/GenBank/DDBJ whole genome shotgun (WGS) entry which is preliminary data.</text>
</comment>
<dbReference type="InterPro" id="IPR036872">
    <property type="entry name" value="CH_dom_sf"/>
</dbReference>
<accession>A0ABD0JMK3</accession>
<dbReference type="EMBL" id="JACVVK020000388">
    <property type="protein sequence ID" value="KAK7475998.1"/>
    <property type="molecule type" value="Genomic_DNA"/>
</dbReference>
<feature type="compositionally biased region" description="Basic and acidic residues" evidence="1">
    <location>
        <begin position="123"/>
        <end position="136"/>
    </location>
</feature>
<dbReference type="AlphaFoldDB" id="A0ABD0JMK3"/>